<dbReference type="EMBL" id="CACRUT010000016">
    <property type="protein sequence ID" value="VYU44184.1"/>
    <property type="molecule type" value="Genomic_DNA"/>
</dbReference>
<accession>A0A6N3EW78</accession>
<evidence type="ECO:0000313" key="1">
    <source>
        <dbReference type="EMBL" id="VYU44184.1"/>
    </source>
</evidence>
<protein>
    <submittedName>
        <fullName evidence="1">Uncharacterized protein</fullName>
    </submittedName>
</protein>
<sequence>MTRKEKIENLRNQIQIRQTEISEMEKELNTEMVTDFYARHNLTPEQHFLYDGKKCIGVEYDGYVFKTFHIKKDGGISRIPSIIYHEERIKTN</sequence>
<reference evidence="1" key="1">
    <citation type="submission" date="2019-11" db="EMBL/GenBank/DDBJ databases">
        <authorList>
            <person name="Feng L."/>
        </authorList>
    </citation>
    <scope>NUCLEOTIDE SEQUENCE</scope>
    <source>
        <strain evidence="1">PclaraLFYP37</strain>
    </source>
</reference>
<name>A0A6N3EW78_9BACT</name>
<proteinExistence type="predicted"/>
<organism evidence="1">
    <name type="scientific">Paraprevotella clara</name>
    <dbReference type="NCBI Taxonomy" id="454154"/>
    <lineage>
        <taxon>Bacteria</taxon>
        <taxon>Pseudomonadati</taxon>
        <taxon>Bacteroidota</taxon>
        <taxon>Bacteroidia</taxon>
        <taxon>Bacteroidales</taxon>
        <taxon>Prevotellaceae</taxon>
        <taxon>Paraprevotella</taxon>
    </lineage>
</organism>
<dbReference type="AlphaFoldDB" id="A0A6N3EW78"/>
<gene>
    <name evidence="1" type="ORF">PCLFYP37_02911</name>
</gene>